<accession>A0A7V8NTM7</accession>
<organism evidence="2 3">
    <name type="scientific">Candidatus Acidiferrum panamense</name>
    <dbReference type="NCBI Taxonomy" id="2741543"/>
    <lineage>
        <taxon>Bacteria</taxon>
        <taxon>Pseudomonadati</taxon>
        <taxon>Acidobacteriota</taxon>
        <taxon>Terriglobia</taxon>
        <taxon>Candidatus Acidiferrales</taxon>
        <taxon>Candidatus Acidiferrum</taxon>
    </lineage>
</organism>
<protein>
    <submittedName>
        <fullName evidence="2">Amidohydrolase family protein</fullName>
    </submittedName>
</protein>
<comment type="caution">
    <text evidence="2">The sequence shown here is derived from an EMBL/GenBank/DDBJ whole genome shotgun (WGS) entry which is preliminary data.</text>
</comment>
<dbReference type="Gene3D" id="2.30.40.10">
    <property type="entry name" value="Urease, subunit C, domain 1"/>
    <property type="match status" value="1"/>
</dbReference>
<evidence type="ECO:0000259" key="1">
    <source>
        <dbReference type="Pfam" id="PF01979"/>
    </source>
</evidence>
<dbReference type="PANTHER" id="PTHR43135">
    <property type="entry name" value="ALPHA-D-RIBOSE 1-METHYLPHOSPHONATE 5-TRIPHOSPHATE DIPHOSPHATASE"/>
    <property type="match status" value="1"/>
</dbReference>
<dbReference type="Pfam" id="PF01979">
    <property type="entry name" value="Amidohydro_1"/>
    <property type="match status" value="1"/>
</dbReference>
<dbReference type="AlphaFoldDB" id="A0A7V8NTM7"/>
<dbReference type="PANTHER" id="PTHR43135:SF3">
    <property type="entry name" value="ALPHA-D-RIBOSE 1-METHYLPHOSPHONATE 5-TRIPHOSPHATE DIPHOSPHATASE"/>
    <property type="match status" value="1"/>
</dbReference>
<keyword evidence="3" id="KW-1185">Reference proteome</keyword>
<gene>
    <name evidence="2" type="ORF">HRJ53_19940</name>
</gene>
<evidence type="ECO:0000313" key="3">
    <source>
        <dbReference type="Proteomes" id="UP000567293"/>
    </source>
</evidence>
<dbReference type="InterPro" id="IPR011059">
    <property type="entry name" value="Metal-dep_hydrolase_composite"/>
</dbReference>
<dbReference type="InterPro" id="IPR006680">
    <property type="entry name" value="Amidohydro-rel"/>
</dbReference>
<dbReference type="SUPFAM" id="SSF51556">
    <property type="entry name" value="Metallo-dependent hydrolases"/>
    <property type="match status" value="1"/>
</dbReference>
<proteinExistence type="predicted"/>
<dbReference type="SUPFAM" id="SSF51338">
    <property type="entry name" value="Composite domain of metallo-dependent hydrolases"/>
    <property type="match status" value="1"/>
</dbReference>
<reference evidence="2" key="1">
    <citation type="submission" date="2020-06" db="EMBL/GenBank/DDBJ databases">
        <title>Legume-microbial interactions unlock mineral nutrients during tropical forest succession.</title>
        <authorList>
            <person name="Epihov D.Z."/>
        </authorList>
    </citation>
    <scope>NUCLEOTIDE SEQUENCE [LARGE SCALE GENOMIC DNA]</scope>
    <source>
        <strain evidence="2">Pan2503</strain>
    </source>
</reference>
<dbReference type="Proteomes" id="UP000567293">
    <property type="component" value="Unassembled WGS sequence"/>
</dbReference>
<feature type="domain" description="Amidohydrolase-related" evidence="1">
    <location>
        <begin position="355"/>
        <end position="455"/>
    </location>
</feature>
<dbReference type="InterPro" id="IPR032466">
    <property type="entry name" value="Metal_Hydrolase"/>
</dbReference>
<dbReference type="GO" id="GO:0016810">
    <property type="term" value="F:hydrolase activity, acting on carbon-nitrogen (but not peptide) bonds"/>
    <property type="evidence" value="ECO:0007669"/>
    <property type="project" value="InterPro"/>
</dbReference>
<feature type="non-terminal residue" evidence="2">
    <location>
        <position position="463"/>
    </location>
</feature>
<dbReference type="InterPro" id="IPR051781">
    <property type="entry name" value="Metallo-dep_Hydrolase"/>
</dbReference>
<sequence>MLIQHPGRCLWQMLAGSLVVASVGTIRTHAQANAVLYEGARIIVGDASPPLEKGAFLVQNGHIVAIGREGSVRVPLGAAHVDLTGKTVMPTMNNVHIHIGYEGYVSWSVANHTPENVLDHLEREAFFGVGTAMTMGDQPASFAIRFQQDQLAGKFPPAARFFFSAGMAPPGGGPDVLLIQGTTPLHAVYEVSTADQAIAVVRKIAAGKIGQIKFWVDNRDNTRGSLKKMPPEVYIPLIQEAHKHGLMVHAHATNLQDQKGVVKAGVDVLVHTLTAEKVDDEFLAILKQKRPYWAPVMGLGDRSELCDGDVSFIEQVLPDPVIADIRAGKTWLPSPPCSAPASPQFAQREENLKYNFPKYIAAGARIVLGTDAGVSAKYSYGFAEHHEIEMYVRLGLTTAEAIQVSTSRPIEVLRIHDTGTLAKGKRADFIVLSANPLEDIRNTRAIDRVYLYGVQVDRQALQA</sequence>
<evidence type="ECO:0000313" key="2">
    <source>
        <dbReference type="EMBL" id="MBA0087262.1"/>
    </source>
</evidence>
<name>A0A7V8NTM7_9BACT</name>
<dbReference type="Gene3D" id="3.20.20.140">
    <property type="entry name" value="Metal-dependent hydrolases"/>
    <property type="match status" value="1"/>
</dbReference>
<dbReference type="EMBL" id="JACDQQ010001915">
    <property type="protein sequence ID" value="MBA0087262.1"/>
    <property type="molecule type" value="Genomic_DNA"/>
</dbReference>